<reference evidence="5 6" key="1">
    <citation type="submission" date="2016-10" db="EMBL/GenBank/DDBJ databases">
        <authorList>
            <person name="de Groot N.N."/>
        </authorList>
    </citation>
    <scope>NUCLEOTIDE SEQUENCE [LARGE SCALE GENOMIC DNA]</scope>
    <source>
        <strain evidence="5 6">DSM 15123</strain>
    </source>
</reference>
<feature type="coiled-coil region" evidence="2">
    <location>
        <begin position="82"/>
        <end position="109"/>
    </location>
</feature>
<keyword evidence="3" id="KW-0812">Transmembrane</keyword>
<dbReference type="Gene3D" id="2.40.30.170">
    <property type="match status" value="1"/>
</dbReference>
<dbReference type="PANTHER" id="PTHR30438:SF2">
    <property type="entry name" value="MEMBRANE PROTEIN"/>
    <property type="match status" value="1"/>
</dbReference>
<comment type="similarity">
    <text evidence="1">Belongs to the membrane fusion protein (MFP) (TC 8.A.1) family.</text>
</comment>
<dbReference type="GO" id="GO:0022857">
    <property type="term" value="F:transmembrane transporter activity"/>
    <property type="evidence" value="ECO:0007669"/>
    <property type="project" value="InterPro"/>
</dbReference>
<evidence type="ECO:0000259" key="4">
    <source>
        <dbReference type="Pfam" id="PF25973"/>
    </source>
</evidence>
<evidence type="ECO:0000256" key="1">
    <source>
        <dbReference type="ARBA" id="ARBA00009477"/>
    </source>
</evidence>
<organism evidence="5 6">
    <name type="scientific">Brachymonas denitrificans DSM 15123</name>
    <dbReference type="NCBI Taxonomy" id="1121117"/>
    <lineage>
        <taxon>Bacteria</taxon>
        <taxon>Pseudomonadati</taxon>
        <taxon>Pseudomonadota</taxon>
        <taxon>Betaproteobacteria</taxon>
        <taxon>Burkholderiales</taxon>
        <taxon>Comamonadaceae</taxon>
        <taxon>Brachymonas</taxon>
    </lineage>
</organism>
<keyword evidence="3" id="KW-1133">Transmembrane helix</keyword>
<evidence type="ECO:0000313" key="5">
    <source>
        <dbReference type="EMBL" id="SEN49360.1"/>
    </source>
</evidence>
<name>A0A1H8GZZ1_9BURK</name>
<dbReference type="OrthoDB" id="9778236at2"/>
<keyword evidence="2" id="KW-0175">Coiled coil</keyword>
<gene>
    <name evidence="5" type="ORF">SAMN02745977_01384</name>
</gene>
<dbReference type="NCBIfam" id="TIGR01730">
    <property type="entry name" value="RND_mfp"/>
    <property type="match status" value="1"/>
</dbReference>
<sequence>MSPRIKQWTIAAAVVALLAGGGWWYWQQQQAGKETEGFASGNGRIEATEVDISAKMPGRVKDILVNEGDLVKSEQVVAHIDASAMQAQLDQAQAQLHKARADLVTAQAVVRQRESERTMARKTLERTQSLLADRAISQQQVDEDRTRVNSMDAALTVARSQVKQAQAGIAASEAGVVRLQSELNDTELRAPRDGRIQYRVVQPGEVVGAGGKVLSMLDLNDVYMGFFLPEQLAGQVGLGSEVRIVLDAAPQFVIPARISYVASVAQFTPKSVETHNERQKLMFRVKARIDPALLQNYQQSVKSGLPGVAHVRLGAQHEWPQQLQVKLPPVTAAQTAASH</sequence>
<dbReference type="AlphaFoldDB" id="A0A1H8GZZ1"/>
<dbReference type="InterPro" id="IPR006143">
    <property type="entry name" value="RND_pump_MFP"/>
</dbReference>
<evidence type="ECO:0000256" key="3">
    <source>
        <dbReference type="SAM" id="Phobius"/>
    </source>
</evidence>
<keyword evidence="3" id="KW-0472">Membrane</keyword>
<dbReference type="GO" id="GO:0005886">
    <property type="term" value="C:plasma membrane"/>
    <property type="evidence" value="ECO:0007669"/>
    <property type="project" value="TreeGrafter"/>
</dbReference>
<proteinExistence type="inferred from homology"/>
<dbReference type="InterPro" id="IPR058647">
    <property type="entry name" value="BSH_CzcB-like"/>
</dbReference>
<dbReference type="EMBL" id="FOCW01000002">
    <property type="protein sequence ID" value="SEN49360.1"/>
    <property type="molecule type" value="Genomic_DNA"/>
</dbReference>
<evidence type="ECO:0000313" key="6">
    <source>
        <dbReference type="Proteomes" id="UP000199531"/>
    </source>
</evidence>
<dbReference type="SUPFAM" id="SSF111369">
    <property type="entry name" value="HlyD-like secretion proteins"/>
    <property type="match status" value="1"/>
</dbReference>
<accession>A0A1H8GZZ1</accession>
<dbReference type="Gene3D" id="2.40.50.100">
    <property type="match status" value="1"/>
</dbReference>
<dbReference type="RefSeq" id="WP_091815817.1">
    <property type="nucleotide sequence ID" value="NZ_FOCW01000002.1"/>
</dbReference>
<feature type="transmembrane region" description="Helical" evidence="3">
    <location>
        <begin position="7"/>
        <end position="26"/>
    </location>
</feature>
<keyword evidence="6" id="KW-1185">Reference proteome</keyword>
<dbReference type="Gene3D" id="1.10.287.470">
    <property type="entry name" value="Helix hairpin bin"/>
    <property type="match status" value="1"/>
</dbReference>
<feature type="domain" description="CzcB-like barrel-sandwich hybrid" evidence="4">
    <location>
        <begin position="50"/>
        <end position="214"/>
    </location>
</feature>
<dbReference type="PANTHER" id="PTHR30438">
    <property type="entry name" value="36 KDA ANTIGEN-RELATED"/>
    <property type="match status" value="1"/>
</dbReference>
<dbReference type="STRING" id="1121117.SAMN02745977_01384"/>
<protein>
    <submittedName>
        <fullName evidence="5">HlyD family secretion protein</fullName>
    </submittedName>
</protein>
<dbReference type="Proteomes" id="UP000199531">
    <property type="component" value="Unassembled WGS sequence"/>
</dbReference>
<evidence type="ECO:0000256" key="2">
    <source>
        <dbReference type="SAM" id="Coils"/>
    </source>
</evidence>
<dbReference type="Pfam" id="PF25973">
    <property type="entry name" value="BSH_CzcB"/>
    <property type="match status" value="1"/>
</dbReference>